<keyword evidence="3 4" id="KW-0560">Oxidoreductase</keyword>
<dbReference type="InterPro" id="IPR008927">
    <property type="entry name" value="6-PGluconate_DH-like_C_sf"/>
</dbReference>
<evidence type="ECO:0000259" key="6">
    <source>
        <dbReference type="Pfam" id="PF03807"/>
    </source>
</evidence>
<dbReference type="RefSeq" id="WP_255028273.1">
    <property type="nucleotide sequence ID" value="NZ_JANDHW010000016.1"/>
</dbReference>
<comment type="pathway">
    <text evidence="4">Amino-acid biosynthesis; L-proline biosynthesis; L-proline from L-glutamate 5-semialdehyde: step 1/1.</text>
</comment>
<dbReference type="PIRSF" id="PIRSF000193">
    <property type="entry name" value="Pyrrol-5-carb_rd"/>
    <property type="match status" value="1"/>
</dbReference>
<feature type="domain" description="Pyrroline-5-carboxylate reductase dimerisation" evidence="7">
    <location>
        <begin position="164"/>
        <end position="261"/>
    </location>
</feature>
<dbReference type="Proteomes" id="UP001205603">
    <property type="component" value="Unassembled WGS sequence"/>
</dbReference>
<feature type="domain" description="Pyrroline-5-carboxylate reductase catalytic N-terminal" evidence="6">
    <location>
        <begin position="2"/>
        <end position="99"/>
    </location>
</feature>
<keyword evidence="4" id="KW-0641">Proline biosynthesis</keyword>
<dbReference type="NCBIfam" id="TIGR00112">
    <property type="entry name" value="proC"/>
    <property type="match status" value="1"/>
</dbReference>
<protein>
    <recommendedName>
        <fullName evidence="4 5">Pyrroline-5-carboxylate reductase</fullName>
        <shortName evidence="4">P5C reductase</shortName>
        <shortName evidence="4">P5CR</shortName>
        <ecNumber evidence="4 5">1.5.1.2</ecNumber>
    </recommendedName>
    <alternativeName>
        <fullName evidence="4">PCA reductase</fullName>
    </alternativeName>
</protein>
<evidence type="ECO:0000259" key="7">
    <source>
        <dbReference type="Pfam" id="PF14748"/>
    </source>
</evidence>
<evidence type="ECO:0000313" key="9">
    <source>
        <dbReference type="Proteomes" id="UP001205603"/>
    </source>
</evidence>
<keyword evidence="4" id="KW-0963">Cytoplasm</keyword>
<sequence>MKITIIGAGNMGGAIARGLTYGNMIKAENITVTAATSKSLDIMKEFNPAIHTTTDNRQAIKDADIIMIAVKPWLIDHIAGELKPVIDIRKQIIVSIVAGVPFSHLTDLFKDKNTTPSLYRVIPNTAISIRESMTAIAAFNTTEEQDKLIIDIFNELGKSVLIEERLMTAATALCSCGTAFALRYIRAAMEGGIELGLYAEQAREIVAQTVKGAAGLLLQNKTHPEAEIDKVTTPGGITIKGLNEMEEAGFTTAVIKGLKAAK</sequence>
<dbReference type="InterPro" id="IPR028939">
    <property type="entry name" value="P5C_Rdtase_cat_N"/>
</dbReference>
<dbReference type="GO" id="GO:0004735">
    <property type="term" value="F:pyrroline-5-carboxylate reductase activity"/>
    <property type="evidence" value="ECO:0007669"/>
    <property type="project" value="UniProtKB-EC"/>
</dbReference>
<dbReference type="EC" id="1.5.1.2" evidence="4 5"/>
<evidence type="ECO:0000256" key="2">
    <source>
        <dbReference type="ARBA" id="ARBA00022857"/>
    </source>
</evidence>
<accession>A0ABT1MLE5</accession>
<comment type="catalytic activity">
    <reaction evidence="4">
        <text>L-proline + NAD(+) = (S)-1-pyrroline-5-carboxylate + NADH + 2 H(+)</text>
        <dbReference type="Rhea" id="RHEA:14105"/>
        <dbReference type="ChEBI" id="CHEBI:15378"/>
        <dbReference type="ChEBI" id="CHEBI:17388"/>
        <dbReference type="ChEBI" id="CHEBI:57540"/>
        <dbReference type="ChEBI" id="CHEBI:57945"/>
        <dbReference type="ChEBI" id="CHEBI:60039"/>
        <dbReference type="EC" id="1.5.1.2"/>
    </reaction>
</comment>
<dbReference type="Gene3D" id="3.40.50.720">
    <property type="entry name" value="NAD(P)-binding Rossmann-like Domain"/>
    <property type="match status" value="1"/>
</dbReference>
<evidence type="ECO:0000256" key="1">
    <source>
        <dbReference type="ARBA" id="ARBA00005525"/>
    </source>
</evidence>
<dbReference type="Pfam" id="PF14748">
    <property type="entry name" value="P5CR_dimer"/>
    <property type="match status" value="1"/>
</dbReference>
<dbReference type="EMBL" id="JANDHW010000016">
    <property type="protein sequence ID" value="MCP9612894.1"/>
    <property type="molecule type" value="Genomic_DNA"/>
</dbReference>
<dbReference type="Gene3D" id="1.10.3730.10">
    <property type="entry name" value="ProC C-terminal domain-like"/>
    <property type="match status" value="1"/>
</dbReference>
<dbReference type="SUPFAM" id="SSF51735">
    <property type="entry name" value="NAD(P)-binding Rossmann-fold domains"/>
    <property type="match status" value="1"/>
</dbReference>
<organism evidence="8 9">
    <name type="scientific">Coprobacter tertius</name>
    <dbReference type="NCBI Taxonomy" id="2944915"/>
    <lineage>
        <taxon>Bacteria</taxon>
        <taxon>Pseudomonadati</taxon>
        <taxon>Bacteroidota</taxon>
        <taxon>Bacteroidia</taxon>
        <taxon>Bacteroidales</taxon>
        <taxon>Barnesiellaceae</taxon>
        <taxon>Coprobacter</taxon>
    </lineage>
</organism>
<comment type="caution">
    <text evidence="8">The sequence shown here is derived from an EMBL/GenBank/DDBJ whole genome shotgun (WGS) entry which is preliminary data.</text>
</comment>
<dbReference type="HAMAP" id="MF_01925">
    <property type="entry name" value="P5C_reductase"/>
    <property type="match status" value="1"/>
</dbReference>
<comment type="similarity">
    <text evidence="1 4">Belongs to the pyrroline-5-carboxylate reductase family.</text>
</comment>
<evidence type="ECO:0000256" key="3">
    <source>
        <dbReference type="ARBA" id="ARBA00023002"/>
    </source>
</evidence>
<comment type="subcellular location">
    <subcellularLocation>
        <location evidence="4">Cytoplasm</location>
    </subcellularLocation>
</comment>
<keyword evidence="2 4" id="KW-0521">NADP</keyword>
<dbReference type="PANTHER" id="PTHR11645:SF0">
    <property type="entry name" value="PYRROLINE-5-CARBOXYLATE REDUCTASE 3"/>
    <property type="match status" value="1"/>
</dbReference>
<gene>
    <name evidence="4 8" type="primary">proC</name>
    <name evidence="8" type="ORF">NMU02_12410</name>
</gene>
<keyword evidence="9" id="KW-1185">Reference proteome</keyword>
<evidence type="ECO:0000313" key="8">
    <source>
        <dbReference type="EMBL" id="MCP9612894.1"/>
    </source>
</evidence>
<dbReference type="PANTHER" id="PTHR11645">
    <property type="entry name" value="PYRROLINE-5-CARBOXYLATE REDUCTASE"/>
    <property type="match status" value="1"/>
</dbReference>
<evidence type="ECO:0000256" key="5">
    <source>
        <dbReference type="NCBIfam" id="TIGR00112"/>
    </source>
</evidence>
<name>A0ABT1MLE5_9BACT</name>
<dbReference type="InterPro" id="IPR029036">
    <property type="entry name" value="P5CR_dimer"/>
</dbReference>
<dbReference type="InterPro" id="IPR000304">
    <property type="entry name" value="Pyrroline-COOH_reductase"/>
</dbReference>
<keyword evidence="4" id="KW-0028">Amino-acid biosynthesis</keyword>
<comment type="function">
    <text evidence="4">Catalyzes the reduction of 1-pyrroline-5-carboxylate (PCA) to L-proline.</text>
</comment>
<dbReference type="InterPro" id="IPR036291">
    <property type="entry name" value="NAD(P)-bd_dom_sf"/>
</dbReference>
<proteinExistence type="inferred from homology"/>
<comment type="catalytic activity">
    <reaction evidence="4">
        <text>L-proline + NADP(+) = (S)-1-pyrroline-5-carboxylate + NADPH + 2 H(+)</text>
        <dbReference type="Rhea" id="RHEA:14109"/>
        <dbReference type="ChEBI" id="CHEBI:15378"/>
        <dbReference type="ChEBI" id="CHEBI:17388"/>
        <dbReference type="ChEBI" id="CHEBI:57783"/>
        <dbReference type="ChEBI" id="CHEBI:58349"/>
        <dbReference type="ChEBI" id="CHEBI:60039"/>
        <dbReference type="EC" id="1.5.1.2"/>
    </reaction>
</comment>
<reference evidence="8 9" key="1">
    <citation type="submission" date="2022-07" db="EMBL/GenBank/DDBJ databases">
        <title>Fecal culturing of patients with breast cancer.</title>
        <authorList>
            <person name="Teng N.M.Y."/>
            <person name="Kiu R."/>
            <person name="Evans R."/>
            <person name="Baker D.J."/>
            <person name="Zenner C."/>
            <person name="Robinson S.D."/>
            <person name="Hall L.J."/>
        </authorList>
    </citation>
    <scope>NUCLEOTIDE SEQUENCE [LARGE SCALE GENOMIC DNA]</scope>
    <source>
        <strain evidence="8 9">LH1063</strain>
    </source>
</reference>
<dbReference type="SUPFAM" id="SSF48179">
    <property type="entry name" value="6-phosphogluconate dehydrogenase C-terminal domain-like"/>
    <property type="match status" value="1"/>
</dbReference>
<dbReference type="Pfam" id="PF03807">
    <property type="entry name" value="F420_oxidored"/>
    <property type="match status" value="1"/>
</dbReference>
<evidence type="ECO:0000256" key="4">
    <source>
        <dbReference type="HAMAP-Rule" id="MF_01925"/>
    </source>
</evidence>